<dbReference type="RefSeq" id="WP_188931090.1">
    <property type="nucleotide sequence ID" value="NZ_BMIA01000001.1"/>
</dbReference>
<comment type="caution">
    <text evidence="1">The sequence shown here is derived from an EMBL/GenBank/DDBJ whole genome shotgun (WGS) entry which is preliminary data.</text>
</comment>
<protein>
    <recommendedName>
        <fullName evidence="3">DUF4304 domain-containing protein</fullName>
    </recommendedName>
</protein>
<accession>A0ABQ1YN76</accession>
<reference evidence="2" key="1">
    <citation type="journal article" date="2019" name="Int. J. Syst. Evol. Microbiol.">
        <title>The Global Catalogue of Microorganisms (GCM) 10K type strain sequencing project: providing services to taxonomists for standard genome sequencing and annotation.</title>
        <authorList>
            <consortium name="The Broad Institute Genomics Platform"/>
            <consortium name="The Broad Institute Genome Sequencing Center for Infectious Disease"/>
            <person name="Wu L."/>
            <person name="Ma J."/>
        </authorList>
    </citation>
    <scope>NUCLEOTIDE SEQUENCE [LARGE SCALE GENOMIC DNA]</scope>
    <source>
        <strain evidence="2">CGMCC 1.15288</strain>
    </source>
</reference>
<dbReference type="Proteomes" id="UP000600214">
    <property type="component" value="Unassembled WGS sequence"/>
</dbReference>
<evidence type="ECO:0000313" key="2">
    <source>
        <dbReference type="Proteomes" id="UP000600214"/>
    </source>
</evidence>
<keyword evidence="2" id="KW-1185">Reference proteome</keyword>
<gene>
    <name evidence="1" type="ORF">GCM10007423_19290</name>
</gene>
<organism evidence="1 2">
    <name type="scientific">Dyadobacter endophyticus</name>
    <dbReference type="NCBI Taxonomy" id="1749036"/>
    <lineage>
        <taxon>Bacteria</taxon>
        <taxon>Pseudomonadati</taxon>
        <taxon>Bacteroidota</taxon>
        <taxon>Cytophagia</taxon>
        <taxon>Cytophagales</taxon>
        <taxon>Spirosomataceae</taxon>
        <taxon>Dyadobacter</taxon>
    </lineage>
</organism>
<sequence length="228" mass="25563">MPKFISDEVFAKWAAQWQALEHSREPFGFFNLGSKLLLGDFFDGNDFETLVSTPGISTIKVRFGFDTEETKFKLVLFGVDSAGQIITPYYAHAPGDFREAGDGPGGNVPDVLARQWIKYWEEKGHAGEITSPLFRTQYGFLNGYNYPVKELLAALFRFEKMPKIYIRFVLHRYFPAAGEAVQKELTGSYSFGLLFQGIANRGSDNSGALSLEEESGYYDLSAPCPRTC</sequence>
<proteinExistence type="predicted"/>
<evidence type="ECO:0008006" key="3">
    <source>
        <dbReference type="Google" id="ProtNLM"/>
    </source>
</evidence>
<evidence type="ECO:0000313" key="1">
    <source>
        <dbReference type="EMBL" id="GGH30865.1"/>
    </source>
</evidence>
<name>A0ABQ1YN76_9BACT</name>
<dbReference type="EMBL" id="BMIA01000001">
    <property type="protein sequence ID" value="GGH30865.1"/>
    <property type="molecule type" value="Genomic_DNA"/>
</dbReference>